<accession>A0A1X2ILW4</accession>
<dbReference type="InterPro" id="IPR020084">
    <property type="entry name" value="NUDIX_hydrolase_CS"/>
</dbReference>
<dbReference type="GO" id="GO:0140933">
    <property type="term" value="F:5'-(N(7)-methylguanosine 5'-triphospho)-[mRNA] hydrolase activity"/>
    <property type="evidence" value="ECO:0007669"/>
    <property type="project" value="InterPro"/>
</dbReference>
<comment type="cofactor">
    <cofactor evidence="1">
        <name>Mn(2+)</name>
        <dbReference type="ChEBI" id="CHEBI:29035"/>
    </cofactor>
</comment>
<evidence type="ECO:0000256" key="2">
    <source>
        <dbReference type="ARBA" id="ARBA00004496"/>
    </source>
</evidence>
<dbReference type="GO" id="GO:0000932">
    <property type="term" value="C:P-body"/>
    <property type="evidence" value="ECO:0007669"/>
    <property type="project" value="TreeGrafter"/>
</dbReference>
<dbReference type="Proteomes" id="UP000193560">
    <property type="component" value="Unassembled WGS sequence"/>
</dbReference>
<dbReference type="Gene3D" id="3.90.79.10">
    <property type="entry name" value="Nucleoside Triphosphate Pyrophosphohydrolase"/>
    <property type="match status" value="1"/>
</dbReference>
<dbReference type="PROSITE" id="PS51462">
    <property type="entry name" value="NUDIX"/>
    <property type="match status" value="1"/>
</dbReference>
<dbReference type="SMART" id="SM01125">
    <property type="entry name" value="DCP2"/>
    <property type="match status" value="1"/>
</dbReference>
<evidence type="ECO:0000256" key="4">
    <source>
        <dbReference type="ARBA" id="ARBA00022490"/>
    </source>
</evidence>
<dbReference type="GO" id="GO:0000184">
    <property type="term" value="P:nuclear-transcribed mRNA catabolic process, nonsense-mediated decay"/>
    <property type="evidence" value="ECO:0007669"/>
    <property type="project" value="InterPro"/>
</dbReference>
<evidence type="ECO:0000256" key="5">
    <source>
        <dbReference type="ARBA" id="ARBA00022723"/>
    </source>
</evidence>
<reference evidence="11 12" key="1">
    <citation type="submission" date="2016-07" db="EMBL/GenBank/DDBJ databases">
        <title>Pervasive Adenine N6-methylation of Active Genes in Fungi.</title>
        <authorList>
            <consortium name="DOE Joint Genome Institute"/>
            <person name="Mondo S.J."/>
            <person name="Dannebaum R.O."/>
            <person name="Kuo R.C."/>
            <person name="Labutti K."/>
            <person name="Haridas S."/>
            <person name="Kuo A."/>
            <person name="Salamov A."/>
            <person name="Ahrendt S.R."/>
            <person name="Lipzen A."/>
            <person name="Sullivan W."/>
            <person name="Andreopoulos W.B."/>
            <person name="Clum A."/>
            <person name="Lindquist E."/>
            <person name="Daum C."/>
            <person name="Ramamoorthy G.K."/>
            <person name="Gryganskyi A."/>
            <person name="Culley D."/>
            <person name="Magnuson J.K."/>
            <person name="James T.Y."/>
            <person name="O'Malley M.A."/>
            <person name="Stajich J.E."/>
            <person name="Spatafora J.W."/>
            <person name="Visel A."/>
            <person name="Grigoriev I.V."/>
        </authorList>
    </citation>
    <scope>NUCLEOTIDE SEQUENCE [LARGE SCALE GENOMIC DNA]</scope>
    <source>
        <strain evidence="11 12">NRRL 1336</strain>
    </source>
</reference>
<dbReference type="InterPro" id="IPR000086">
    <property type="entry name" value="NUDIX_hydrolase_dom"/>
</dbReference>
<comment type="subcellular location">
    <subcellularLocation>
        <location evidence="2">Cytoplasm</location>
    </subcellularLocation>
</comment>
<feature type="domain" description="Nudix hydrolase" evidence="10">
    <location>
        <begin position="98"/>
        <end position="227"/>
    </location>
</feature>
<protein>
    <submittedName>
        <fullName evidence="11">DCP2-domain-containing protein</fullName>
    </submittedName>
</protein>
<evidence type="ECO:0000256" key="3">
    <source>
        <dbReference type="ARBA" id="ARBA00005279"/>
    </source>
</evidence>
<dbReference type="GO" id="GO:0000290">
    <property type="term" value="P:deadenylation-dependent decapping of nuclear-transcribed mRNA"/>
    <property type="evidence" value="ECO:0007669"/>
    <property type="project" value="InterPro"/>
</dbReference>
<evidence type="ECO:0000256" key="1">
    <source>
        <dbReference type="ARBA" id="ARBA00001936"/>
    </source>
</evidence>
<evidence type="ECO:0000256" key="9">
    <source>
        <dbReference type="SAM" id="MobiDB-lite"/>
    </source>
</evidence>
<organism evidence="11 12">
    <name type="scientific">Absidia repens</name>
    <dbReference type="NCBI Taxonomy" id="90262"/>
    <lineage>
        <taxon>Eukaryota</taxon>
        <taxon>Fungi</taxon>
        <taxon>Fungi incertae sedis</taxon>
        <taxon>Mucoromycota</taxon>
        <taxon>Mucoromycotina</taxon>
        <taxon>Mucoromycetes</taxon>
        <taxon>Mucorales</taxon>
        <taxon>Cunninghamellaceae</taxon>
        <taxon>Absidia</taxon>
    </lineage>
</organism>
<dbReference type="FunFam" id="1.10.10.1050:FF:000003">
    <property type="entry name" value="Decapping enzyme Dcp2, putative"/>
    <property type="match status" value="1"/>
</dbReference>
<sequence>MESMSILCNLSFEEILDDLATRFIINVPDVELAKVERICFQVEQAHWFYEDFIREQRPDLPSFQLKNFSSKIFKQCPLLSQWAHEHDKAYTDFITYRLRVPVCGAIILNTTLDKCLLVKGWSSKAGWGFPKGKINQNEENDNCAVREVLEETGYDISPLLRKNEYIEITMREQRIRLYIISGVPEDTPFTPQTRKEISQIAWMALDDLPTFKAIDSQQNGHLNYVKQGSKRFYMVVPFINKLKSFLNQRRKGHRKSNHQDGPTRIAKKGQDFMHENSIRC</sequence>
<dbReference type="Pfam" id="PF05026">
    <property type="entry name" value="DCP2"/>
    <property type="match status" value="1"/>
</dbReference>
<dbReference type="InterPro" id="IPR007722">
    <property type="entry name" value="DCP2_BoxA"/>
</dbReference>
<dbReference type="CDD" id="cd03672">
    <property type="entry name" value="NUDIX_Dcp2p_Nudt20"/>
    <property type="match status" value="1"/>
</dbReference>
<dbReference type="PANTHER" id="PTHR23114">
    <property type="entry name" value="M7GPPPN-MRNA HYDROLASE"/>
    <property type="match status" value="1"/>
</dbReference>
<dbReference type="InterPro" id="IPR036189">
    <property type="entry name" value="DCP2_BoxA_sf"/>
</dbReference>
<keyword evidence="7" id="KW-0694">RNA-binding</keyword>
<keyword evidence="4" id="KW-0963">Cytoplasm</keyword>
<dbReference type="STRING" id="90262.A0A1X2ILW4"/>
<keyword evidence="5" id="KW-0479">Metal-binding</keyword>
<evidence type="ECO:0000259" key="10">
    <source>
        <dbReference type="PROSITE" id="PS51462"/>
    </source>
</evidence>
<feature type="region of interest" description="Disordered" evidence="9">
    <location>
        <begin position="249"/>
        <end position="280"/>
    </location>
</feature>
<evidence type="ECO:0000256" key="6">
    <source>
        <dbReference type="ARBA" id="ARBA00022801"/>
    </source>
</evidence>
<gene>
    <name evidence="11" type="ORF">BCR42DRAFT_412930</name>
</gene>
<dbReference type="Gene3D" id="1.10.10.1050">
    <property type="entry name" value="Dcp2, box A domain"/>
    <property type="match status" value="1"/>
</dbReference>
<dbReference type="EMBL" id="MCGE01000009">
    <property type="protein sequence ID" value="ORZ17993.1"/>
    <property type="molecule type" value="Genomic_DNA"/>
</dbReference>
<evidence type="ECO:0000256" key="8">
    <source>
        <dbReference type="ARBA" id="ARBA00023211"/>
    </source>
</evidence>
<dbReference type="OrthoDB" id="18996at2759"/>
<dbReference type="Pfam" id="PF00293">
    <property type="entry name" value="NUDIX"/>
    <property type="match status" value="1"/>
</dbReference>
<keyword evidence="6" id="KW-0378">Hydrolase</keyword>
<proteinExistence type="inferred from homology"/>
<dbReference type="SUPFAM" id="SSF55811">
    <property type="entry name" value="Nudix"/>
    <property type="match status" value="1"/>
</dbReference>
<keyword evidence="8" id="KW-0464">Manganese</keyword>
<dbReference type="PANTHER" id="PTHR23114:SF17">
    <property type="entry name" value="M7GPPPN-MRNA HYDROLASE"/>
    <property type="match status" value="1"/>
</dbReference>
<dbReference type="InterPro" id="IPR015797">
    <property type="entry name" value="NUDIX_hydrolase-like_dom_sf"/>
</dbReference>
<evidence type="ECO:0000256" key="7">
    <source>
        <dbReference type="ARBA" id="ARBA00022884"/>
    </source>
</evidence>
<feature type="compositionally biased region" description="Basic and acidic residues" evidence="9">
    <location>
        <begin position="268"/>
        <end position="280"/>
    </location>
</feature>
<dbReference type="InterPro" id="IPR044099">
    <property type="entry name" value="Dcp2_NUDIX"/>
</dbReference>
<evidence type="ECO:0000313" key="12">
    <source>
        <dbReference type="Proteomes" id="UP000193560"/>
    </source>
</evidence>
<dbReference type="AlphaFoldDB" id="A0A1X2ILW4"/>
<keyword evidence="12" id="KW-1185">Reference proteome</keyword>
<dbReference type="PROSITE" id="PS00893">
    <property type="entry name" value="NUDIX_BOX"/>
    <property type="match status" value="1"/>
</dbReference>
<dbReference type="GO" id="GO:0030145">
    <property type="term" value="F:manganese ion binding"/>
    <property type="evidence" value="ECO:0007669"/>
    <property type="project" value="InterPro"/>
</dbReference>
<dbReference type="GO" id="GO:0003723">
    <property type="term" value="F:RNA binding"/>
    <property type="evidence" value="ECO:0007669"/>
    <property type="project" value="UniProtKB-KW"/>
</dbReference>
<name>A0A1X2ILW4_9FUNG</name>
<dbReference type="SUPFAM" id="SSF140586">
    <property type="entry name" value="Dcp2 domain-like"/>
    <property type="match status" value="1"/>
</dbReference>
<dbReference type="FunFam" id="3.90.79.10:FF:000003">
    <property type="entry name" value="M7GpppN-mRNA hydrolase isoform 2"/>
    <property type="match status" value="1"/>
</dbReference>
<comment type="similarity">
    <text evidence="3">Belongs to the Nudix hydrolase family. DCP2 subfamily.</text>
</comment>
<evidence type="ECO:0000313" key="11">
    <source>
        <dbReference type="EMBL" id="ORZ17993.1"/>
    </source>
</evidence>
<comment type="caution">
    <text evidence="11">The sequence shown here is derived from an EMBL/GenBank/DDBJ whole genome shotgun (WGS) entry which is preliminary data.</text>
</comment>